<organism evidence="8 9">
    <name type="scientific">Bacteroides thetaiotaomicron</name>
    <dbReference type="NCBI Taxonomy" id="818"/>
    <lineage>
        <taxon>Bacteria</taxon>
        <taxon>Pseudomonadati</taxon>
        <taxon>Bacteroidota</taxon>
        <taxon>Bacteroidia</taxon>
        <taxon>Bacteroidales</taxon>
        <taxon>Bacteroidaceae</taxon>
        <taxon>Bacteroides</taxon>
    </lineage>
</organism>
<dbReference type="SUPFAM" id="SSF49785">
    <property type="entry name" value="Galactose-binding domain-like"/>
    <property type="match status" value="1"/>
</dbReference>
<dbReference type="SUPFAM" id="SSF51445">
    <property type="entry name" value="(Trans)glycosidases"/>
    <property type="match status" value="1"/>
</dbReference>
<dbReference type="GO" id="GO:0005975">
    <property type="term" value="P:carbohydrate metabolic process"/>
    <property type="evidence" value="ECO:0007669"/>
    <property type="project" value="InterPro"/>
</dbReference>
<keyword evidence="2" id="KW-0378">Hydrolase</keyword>
<dbReference type="Pfam" id="PF02837">
    <property type="entry name" value="Glyco_hydro_2_N"/>
    <property type="match status" value="1"/>
</dbReference>
<dbReference type="Gene3D" id="3.20.20.80">
    <property type="entry name" value="Glycosidases"/>
    <property type="match status" value="1"/>
</dbReference>
<reference evidence="8" key="1">
    <citation type="submission" date="2021-06" db="EMBL/GenBank/DDBJ databases">
        <title>Interrogation of the integrated mobile genetic elements in gut-associated Bacteroides with a consensus prediction approach.</title>
        <authorList>
            <person name="Campbell D.E."/>
            <person name="Leigh J.R."/>
            <person name="Kim T."/>
            <person name="England W."/>
            <person name="Whitaker R.J."/>
            <person name="Degnan P.H."/>
        </authorList>
    </citation>
    <scope>NUCLEOTIDE SEQUENCE</scope>
    <source>
        <strain evidence="8">VPI-BTDOT2</strain>
    </source>
</reference>
<dbReference type="InterPro" id="IPR006102">
    <property type="entry name" value="Ig-like_GH2"/>
</dbReference>
<dbReference type="InterPro" id="IPR013783">
    <property type="entry name" value="Ig-like_fold"/>
</dbReference>
<evidence type="ECO:0000259" key="5">
    <source>
        <dbReference type="Pfam" id="PF00703"/>
    </source>
</evidence>
<feature type="domain" description="Glycosyl hydrolases family 2 sugar binding" evidence="7">
    <location>
        <begin position="86"/>
        <end position="159"/>
    </location>
</feature>
<dbReference type="GO" id="GO:0004553">
    <property type="term" value="F:hydrolase activity, hydrolyzing O-glycosyl compounds"/>
    <property type="evidence" value="ECO:0007669"/>
    <property type="project" value="InterPro"/>
</dbReference>
<evidence type="ECO:0000256" key="1">
    <source>
        <dbReference type="ARBA" id="ARBA00007401"/>
    </source>
</evidence>
<dbReference type="RefSeq" id="WP_132061798.1">
    <property type="nucleotide sequence ID" value="NZ_CP072242.1"/>
</dbReference>
<dbReference type="InterPro" id="IPR017853">
    <property type="entry name" value="GH"/>
</dbReference>
<dbReference type="Gene3D" id="2.60.40.10">
    <property type="entry name" value="Immunoglobulins"/>
    <property type="match status" value="1"/>
</dbReference>
<accession>A0AA46U8S6</accession>
<dbReference type="PANTHER" id="PTHR42732:SF3">
    <property type="entry name" value="HYDROLASE"/>
    <property type="match status" value="1"/>
</dbReference>
<evidence type="ECO:0000259" key="6">
    <source>
        <dbReference type="Pfam" id="PF02836"/>
    </source>
</evidence>
<dbReference type="EMBL" id="CP083681">
    <property type="protein sequence ID" value="UYU70325.1"/>
    <property type="molecule type" value="Genomic_DNA"/>
</dbReference>
<feature type="domain" description="Glycoside hydrolase family 2 catalytic" evidence="6">
    <location>
        <begin position="301"/>
        <end position="503"/>
    </location>
</feature>
<dbReference type="InterPro" id="IPR008979">
    <property type="entry name" value="Galactose-bd-like_sf"/>
</dbReference>
<proteinExistence type="inferred from homology"/>
<dbReference type="InterPro" id="IPR051913">
    <property type="entry name" value="GH2_Domain-Containing"/>
</dbReference>
<gene>
    <name evidence="8" type="ORF">KQP59_18885</name>
</gene>
<name>A0AA46U8S6_BACT4</name>
<keyword evidence="3" id="KW-0326">Glycosidase</keyword>
<evidence type="ECO:0000256" key="3">
    <source>
        <dbReference type="ARBA" id="ARBA00023295"/>
    </source>
</evidence>
<dbReference type="InterPro" id="IPR036156">
    <property type="entry name" value="Beta-gal/glucu_dom_sf"/>
</dbReference>
<evidence type="ECO:0000313" key="8">
    <source>
        <dbReference type="EMBL" id="UYU70325.1"/>
    </source>
</evidence>
<dbReference type="SUPFAM" id="SSF49303">
    <property type="entry name" value="beta-Galactosidase/glucuronidase domain"/>
    <property type="match status" value="1"/>
</dbReference>
<keyword evidence="4" id="KW-0732">Signal</keyword>
<protein>
    <submittedName>
        <fullName evidence="8">Beta-glucuronidase</fullName>
    </submittedName>
</protein>
<dbReference type="InterPro" id="IPR006103">
    <property type="entry name" value="Glyco_hydro_2_cat"/>
</dbReference>
<dbReference type="Pfam" id="PF02836">
    <property type="entry name" value="Glyco_hydro_2_C"/>
    <property type="match status" value="1"/>
</dbReference>
<dbReference type="Proteomes" id="UP001156216">
    <property type="component" value="Chromosome"/>
</dbReference>
<evidence type="ECO:0000259" key="7">
    <source>
        <dbReference type="Pfam" id="PF02837"/>
    </source>
</evidence>
<dbReference type="InterPro" id="IPR006104">
    <property type="entry name" value="Glyco_hydro_2_N"/>
</dbReference>
<dbReference type="Pfam" id="PF00703">
    <property type="entry name" value="Glyco_hydro_2"/>
    <property type="match status" value="1"/>
</dbReference>
<evidence type="ECO:0000256" key="2">
    <source>
        <dbReference type="ARBA" id="ARBA00022801"/>
    </source>
</evidence>
<dbReference type="Gene3D" id="2.60.120.260">
    <property type="entry name" value="Galactose-binding domain-like"/>
    <property type="match status" value="1"/>
</dbReference>
<dbReference type="AlphaFoldDB" id="A0AA46U8S6"/>
<evidence type="ECO:0000256" key="4">
    <source>
        <dbReference type="SAM" id="SignalP"/>
    </source>
</evidence>
<feature type="domain" description="Glycoside hydrolase family 2 immunoglobulin-like beta-sandwich" evidence="5">
    <location>
        <begin position="232"/>
        <end position="299"/>
    </location>
</feature>
<comment type="similarity">
    <text evidence="1">Belongs to the glycosyl hydrolase 2 family.</text>
</comment>
<sequence length="592" mass="68001">MRKAHLILVGLLLSFAVNATNDIPRPEYPRPQFERTTWVNLNGAWTYEFDFNNSGEKRNLQAAKSLSKQIMVPFCPESKLSGVNHTNFIKKMWYQRSLSIPSDWNSKKILLHFGAVDYTAEIYIDGRLISVHHGGSSPFSIDISHITKPGSTHNLVVSVSDDIHSGLQASGKQSHQPNSFACFYTRVTGIWQTVWMEAISPYGLKSAETYPNIDQNQLVITPQFYQIANDQTLEITIYDDQKKIAQLTSKCANGDKLILPIKKMKLWSPETPFLYDITYQVKNAEGQVIDEVKSYVGMRKVHIANGMFYLNNEPYFQRLVMHQGYYPEGIWTAPSDEALKNDISLSKAAGFNGARLHQKVFEERFHYWADKLGFITWEEFPSWGMSSYAELASRNFLSEWMEVMERDRNHPSIITWAPFNAPLDIDYEMPDVFRRLILDTHKLTKAIDSSRPFNDITAGIHFMTDIWSISNYAADAATFTLSLMPDKSQMSYANQPFFISEFGGLVWETSTPNNNTWGHGRMFNSEDELYEHMEKLVDAIQASGEITGFCYTQLTDIEQEKNGIYTYDRRTKLNIDRIKSIFEKIPSRPIKK</sequence>
<feature type="chain" id="PRO_5041368519" evidence="4">
    <location>
        <begin position="20"/>
        <end position="592"/>
    </location>
</feature>
<feature type="signal peptide" evidence="4">
    <location>
        <begin position="1"/>
        <end position="19"/>
    </location>
</feature>
<dbReference type="PANTHER" id="PTHR42732">
    <property type="entry name" value="BETA-GALACTOSIDASE"/>
    <property type="match status" value="1"/>
</dbReference>
<evidence type="ECO:0000313" key="9">
    <source>
        <dbReference type="Proteomes" id="UP001156216"/>
    </source>
</evidence>